<dbReference type="GO" id="GO:0006950">
    <property type="term" value="P:response to stress"/>
    <property type="evidence" value="ECO:0007669"/>
    <property type="project" value="TreeGrafter"/>
</dbReference>
<dbReference type="SUPFAM" id="SSF46785">
    <property type="entry name" value="Winged helix' DNA-binding domain"/>
    <property type="match status" value="1"/>
</dbReference>
<dbReference type="InterPro" id="IPR000835">
    <property type="entry name" value="HTH_MarR-typ"/>
</dbReference>
<keyword evidence="6" id="KW-1185">Reference proteome</keyword>
<protein>
    <submittedName>
        <fullName evidence="5">MarR family transcriptional regulator</fullName>
    </submittedName>
</protein>
<dbReference type="GO" id="GO:0003677">
    <property type="term" value="F:DNA binding"/>
    <property type="evidence" value="ECO:0007669"/>
    <property type="project" value="UniProtKB-KW"/>
</dbReference>
<dbReference type="PANTHER" id="PTHR33164:SF64">
    <property type="entry name" value="TRANSCRIPTIONAL REGULATOR SLYA"/>
    <property type="match status" value="1"/>
</dbReference>
<evidence type="ECO:0000256" key="1">
    <source>
        <dbReference type="ARBA" id="ARBA00023015"/>
    </source>
</evidence>
<sequence>MKHNRKSALTSNLLLAGRQWRKLCEAALAKHDISEARAAALVWVHRLGGGVRQVTLANHIGIDGTSLVRLLDQLSAADLVVRRDDPSDRRANTIWLTAEGERLAGRIERILTELRDHVLRDVSPAEVAAALKVLDAINRASGAEQYEPQRPETVE</sequence>
<keyword evidence="3" id="KW-0804">Transcription</keyword>
<comment type="caution">
    <text evidence="5">The sequence shown here is derived from an EMBL/GenBank/DDBJ whole genome shotgun (WGS) entry which is preliminary data.</text>
</comment>
<reference evidence="5" key="1">
    <citation type="submission" date="2020-09" db="EMBL/GenBank/DDBJ databases">
        <title>Bosea spartocytisi sp. nov. a root nodule endophyte of Spartocytisus supranubius in the high mountain ecosystem fo the Teide National Park (Canary Islands, Spain).</title>
        <authorList>
            <person name="Pulido-Suarez L."/>
            <person name="Peix A."/>
            <person name="Igual J.M."/>
            <person name="Socas-Perez N."/>
            <person name="Velazquez E."/>
            <person name="Flores-Felix J.D."/>
            <person name="Leon-Barrios M."/>
        </authorList>
    </citation>
    <scope>NUCLEOTIDE SEQUENCE</scope>
    <source>
        <strain evidence="5">SSUT16</strain>
    </source>
</reference>
<dbReference type="Gene3D" id="1.10.10.10">
    <property type="entry name" value="Winged helix-like DNA-binding domain superfamily/Winged helix DNA-binding domain"/>
    <property type="match status" value="1"/>
</dbReference>
<dbReference type="AlphaFoldDB" id="A0A927EFK9"/>
<organism evidence="5 6">
    <name type="scientific">Bosea spartocytisi</name>
    <dbReference type="NCBI Taxonomy" id="2773451"/>
    <lineage>
        <taxon>Bacteria</taxon>
        <taxon>Pseudomonadati</taxon>
        <taxon>Pseudomonadota</taxon>
        <taxon>Alphaproteobacteria</taxon>
        <taxon>Hyphomicrobiales</taxon>
        <taxon>Boseaceae</taxon>
        <taxon>Bosea</taxon>
    </lineage>
</organism>
<evidence type="ECO:0000256" key="2">
    <source>
        <dbReference type="ARBA" id="ARBA00023125"/>
    </source>
</evidence>
<keyword evidence="2" id="KW-0238">DNA-binding</keyword>
<evidence type="ECO:0000256" key="3">
    <source>
        <dbReference type="ARBA" id="ARBA00023163"/>
    </source>
</evidence>
<dbReference type="InterPro" id="IPR039422">
    <property type="entry name" value="MarR/SlyA-like"/>
</dbReference>
<dbReference type="SMART" id="SM00347">
    <property type="entry name" value="HTH_MARR"/>
    <property type="match status" value="1"/>
</dbReference>
<dbReference type="PRINTS" id="PR00598">
    <property type="entry name" value="HTHMARR"/>
</dbReference>
<dbReference type="InterPro" id="IPR036390">
    <property type="entry name" value="WH_DNA-bd_sf"/>
</dbReference>
<dbReference type="PROSITE" id="PS50995">
    <property type="entry name" value="HTH_MARR_2"/>
    <property type="match status" value="1"/>
</dbReference>
<name>A0A927EFK9_9HYPH</name>
<evidence type="ECO:0000313" key="5">
    <source>
        <dbReference type="EMBL" id="MBD3848119.1"/>
    </source>
</evidence>
<dbReference type="EMBL" id="JACXWY010000015">
    <property type="protein sequence ID" value="MBD3848119.1"/>
    <property type="molecule type" value="Genomic_DNA"/>
</dbReference>
<gene>
    <name evidence="5" type="ORF">IED13_20665</name>
</gene>
<dbReference type="InterPro" id="IPR036388">
    <property type="entry name" value="WH-like_DNA-bd_sf"/>
</dbReference>
<evidence type="ECO:0000313" key="6">
    <source>
        <dbReference type="Proteomes" id="UP000619295"/>
    </source>
</evidence>
<feature type="domain" description="HTH marR-type" evidence="4">
    <location>
        <begin position="6"/>
        <end position="139"/>
    </location>
</feature>
<dbReference type="Pfam" id="PF12802">
    <property type="entry name" value="MarR_2"/>
    <property type="match status" value="1"/>
</dbReference>
<dbReference type="Proteomes" id="UP000619295">
    <property type="component" value="Unassembled WGS sequence"/>
</dbReference>
<evidence type="ECO:0000259" key="4">
    <source>
        <dbReference type="PROSITE" id="PS50995"/>
    </source>
</evidence>
<keyword evidence="1" id="KW-0805">Transcription regulation</keyword>
<accession>A0A927EFK9</accession>
<dbReference type="PANTHER" id="PTHR33164">
    <property type="entry name" value="TRANSCRIPTIONAL REGULATOR, MARR FAMILY"/>
    <property type="match status" value="1"/>
</dbReference>
<dbReference type="GO" id="GO:0003700">
    <property type="term" value="F:DNA-binding transcription factor activity"/>
    <property type="evidence" value="ECO:0007669"/>
    <property type="project" value="InterPro"/>
</dbReference>
<proteinExistence type="predicted"/>